<proteinExistence type="predicted"/>
<feature type="transmembrane region" description="Helical" evidence="1">
    <location>
        <begin position="40"/>
        <end position="58"/>
    </location>
</feature>
<keyword evidence="1" id="KW-0472">Membrane</keyword>
<dbReference type="EMBL" id="JAAZNL010000016">
    <property type="protein sequence ID" value="NMB69864.1"/>
    <property type="molecule type" value="Genomic_DNA"/>
</dbReference>
<feature type="transmembrane region" description="Helical" evidence="1">
    <location>
        <begin position="7"/>
        <end position="28"/>
    </location>
</feature>
<dbReference type="Proteomes" id="UP000526033">
    <property type="component" value="Unassembled WGS sequence"/>
</dbReference>
<dbReference type="AlphaFoldDB" id="A0A7X9HHR7"/>
<organism evidence="2 3">
    <name type="scientific">candidate division WWE3 bacterium</name>
    <dbReference type="NCBI Taxonomy" id="2053526"/>
    <lineage>
        <taxon>Bacteria</taxon>
        <taxon>Katanobacteria</taxon>
    </lineage>
</organism>
<accession>A0A7X9HHR7</accession>
<protein>
    <submittedName>
        <fullName evidence="2">Uncharacterized protein</fullName>
    </submittedName>
</protein>
<evidence type="ECO:0000313" key="3">
    <source>
        <dbReference type="Proteomes" id="UP000526033"/>
    </source>
</evidence>
<keyword evidence="1" id="KW-1133">Transmembrane helix</keyword>
<sequence>MNSKGIINIIIFTSFLVAAILLGNWFLSFVLQRPIEEVPTFAKVVVHGISMGVLFYVSKRIFIH</sequence>
<name>A0A7X9HHR7_UNCKA</name>
<reference evidence="2 3" key="1">
    <citation type="journal article" date="2020" name="Biotechnol. Biofuels">
        <title>New insights from the biogas microbiome by comprehensive genome-resolved metagenomics of nearly 1600 species originating from multiple anaerobic digesters.</title>
        <authorList>
            <person name="Campanaro S."/>
            <person name="Treu L."/>
            <person name="Rodriguez-R L.M."/>
            <person name="Kovalovszki A."/>
            <person name="Ziels R.M."/>
            <person name="Maus I."/>
            <person name="Zhu X."/>
            <person name="Kougias P.G."/>
            <person name="Basile A."/>
            <person name="Luo G."/>
            <person name="Schluter A."/>
            <person name="Konstantinidis K.T."/>
            <person name="Angelidaki I."/>
        </authorList>
    </citation>
    <scope>NUCLEOTIDE SEQUENCE [LARGE SCALE GENOMIC DNA]</scope>
    <source>
        <strain evidence="2">AS27yjCOA_165</strain>
    </source>
</reference>
<evidence type="ECO:0000256" key="1">
    <source>
        <dbReference type="SAM" id="Phobius"/>
    </source>
</evidence>
<comment type="caution">
    <text evidence="2">The sequence shown here is derived from an EMBL/GenBank/DDBJ whole genome shotgun (WGS) entry which is preliminary data.</text>
</comment>
<evidence type="ECO:0000313" key="2">
    <source>
        <dbReference type="EMBL" id="NMB69864.1"/>
    </source>
</evidence>
<gene>
    <name evidence="2" type="ORF">GYA27_01505</name>
</gene>
<keyword evidence="1" id="KW-0812">Transmembrane</keyword>